<dbReference type="PANTHER" id="PTHR47706:SF4">
    <property type="entry name" value="NMRA-LIKE DOMAIN-CONTAINING PROTEIN"/>
    <property type="match status" value="1"/>
</dbReference>
<feature type="domain" description="NmrA-like" evidence="4">
    <location>
        <begin position="3"/>
        <end position="312"/>
    </location>
</feature>
<accession>A0ABP1E2M8</accession>
<dbReference type="Pfam" id="PF05368">
    <property type="entry name" value="NmrA"/>
    <property type="match status" value="1"/>
</dbReference>
<evidence type="ECO:0000256" key="2">
    <source>
        <dbReference type="ARBA" id="ARBA00022857"/>
    </source>
</evidence>
<comment type="similarity">
    <text evidence="1">Belongs to the NmrA-type oxidoreductase family. Isoflavone reductase subfamily.</text>
</comment>
<evidence type="ECO:0000256" key="1">
    <source>
        <dbReference type="ARBA" id="ARBA00005725"/>
    </source>
</evidence>
<sequence>MVKIAVAGGTGNIAGEIIEALLSKNRHQVVVLTRKDAPIDPIVHPDITYVKVDYKDKASLTNALRGVHTVLSFIVVVLDPGSVAQKNLIDASIEAGVKRFAPSEWGSSNVTAVPWYTALFTSNLYRQINRSYSKVLEYCLFQCGIFSNNLATPHKTAKHLVPIMLPFDFQNRRAIVLEGRNDIDSVTFTKVQDVANIVAEAIDYEGEWPVVGGIRGNNLTVGQVLALGEKIRGKPFAVETLTLEDIESGNINTSWYPVLEHPSIPKEEIESFSKMALGGTLIGIAKAAYTIPTDEWNKLLPSYKFADIEEFLYEAWAGKP</sequence>
<organism evidence="5 6">
    <name type="scientific">Somion occarium</name>
    <dbReference type="NCBI Taxonomy" id="3059160"/>
    <lineage>
        <taxon>Eukaryota</taxon>
        <taxon>Fungi</taxon>
        <taxon>Dikarya</taxon>
        <taxon>Basidiomycota</taxon>
        <taxon>Agaricomycotina</taxon>
        <taxon>Agaricomycetes</taxon>
        <taxon>Polyporales</taxon>
        <taxon>Cerrenaceae</taxon>
        <taxon>Somion</taxon>
    </lineage>
</organism>
<evidence type="ECO:0000256" key="3">
    <source>
        <dbReference type="ARBA" id="ARBA00023002"/>
    </source>
</evidence>
<keyword evidence="2" id="KW-0521">NADP</keyword>
<evidence type="ECO:0000313" key="5">
    <source>
        <dbReference type="EMBL" id="CAL1714303.1"/>
    </source>
</evidence>
<dbReference type="Gene3D" id="3.40.50.720">
    <property type="entry name" value="NAD(P)-binding Rossmann-like Domain"/>
    <property type="match status" value="1"/>
</dbReference>
<evidence type="ECO:0000313" key="6">
    <source>
        <dbReference type="Proteomes" id="UP001497453"/>
    </source>
</evidence>
<dbReference type="InterPro" id="IPR008030">
    <property type="entry name" value="NmrA-like"/>
</dbReference>
<reference evidence="6" key="1">
    <citation type="submission" date="2024-04" db="EMBL/GenBank/DDBJ databases">
        <authorList>
            <person name="Shaw F."/>
            <person name="Minotto A."/>
        </authorList>
    </citation>
    <scope>NUCLEOTIDE SEQUENCE [LARGE SCALE GENOMIC DNA]</scope>
</reference>
<dbReference type="PANTHER" id="PTHR47706">
    <property type="entry name" value="NMRA-LIKE FAMILY PROTEIN"/>
    <property type="match status" value="1"/>
</dbReference>
<name>A0ABP1E2M8_9APHY</name>
<evidence type="ECO:0000259" key="4">
    <source>
        <dbReference type="Pfam" id="PF05368"/>
    </source>
</evidence>
<dbReference type="SUPFAM" id="SSF51735">
    <property type="entry name" value="NAD(P)-binding Rossmann-fold domains"/>
    <property type="match status" value="1"/>
</dbReference>
<dbReference type="Proteomes" id="UP001497453">
    <property type="component" value="Chromosome 8"/>
</dbReference>
<dbReference type="InterPro" id="IPR036291">
    <property type="entry name" value="NAD(P)-bd_dom_sf"/>
</dbReference>
<dbReference type="InterPro" id="IPR051609">
    <property type="entry name" value="NmrA/Isoflavone_reductase-like"/>
</dbReference>
<gene>
    <name evidence="5" type="ORF">GFSPODELE1_LOCUS9710</name>
</gene>
<dbReference type="EMBL" id="OZ037951">
    <property type="protein sequence ID" value="CAL1714303.1"/>
    <property type="molecule type" value="Genomic_DNA"/>
</dbReference>
<proteinExistence type="inferred from homology"/>
<keyword evidence="6" id="KW-1185">Reference proteome</keyword>
<keyword evidence="3" id="KW-0560">Oxidoreductase</keyword>
<protein>
    <recommendedName>
        <fullName evidence="4">NmrA-like domain-containing protein</fullName>
    </recommendedName>
</protein>
<dbReference type="Gene3D" id="3.90.25.10">
    <property type="entry name" value="UDP-galactose 4-epimerase, domain 1"/>
    <property type="match status" value="1"/>
</dbReference>